<name>A0A6A5C5H7_NAEFO</name>
<keyword evidence="2 7" id="KW-0808">Transferase</keyword>
<dbReference type="EMBL" id="VFQX01000012">
    <property type="protein sequence ID" value="KAF0982052.1"/>
    <property type="molecule type" value="Genomic_DNA"/>
</dbReference>
<dbReference type="Pfam" id="PF01529">
    <property type="entry name" value="DHHC"/>
    <property type="match status" value="1"/>
</dbReference>
<comment type="subcellular location">
    <subcellularLocation>
        <location evidence="1">Membrane</location>
        <topology evidence="1">Multi-pass membrane protein</topology>
    </subcellularLocation>
</comment>
<dbReference type="RefSeq" id="XP_044566765.1">
    <property type="nucleotide sequence ID" value="XM_044702375.1"/>
</dbReference>
<keyword evidence="6 7" id="KW-0012">Acyltransferase</keyword>
<evidence type="ECO:0000256" key="1">
    <source>
        <dbReference type="ARBA" id="ARBA00004141"/>
    </source>
</evidence>
<dbReference type="OMA" id="WHGEANG"/>
<comment type="caution">
    <text evidence="9">The sequence shown here is derived from an EMBL/GenBank/DDBJ whole genome shotgun (WGS) entry which is preliminary data.</text>
</comment>
<dbReference type="OrthoDB" id="331948at2759"/>
<feature type="transmembrane region" description="Helical" evidence="7">
    <location>
        <begin position="107"/>
        <end position="133"/>
    </location>
</feature>
<dbReference type="Proteomes" id="UP000444721">
    <property type="component" value="Unassembled WGS sequence"/>
</dbReference>
<accession>A0A6A5C5H7</accession>
<dbReference type="AlphaFoldDB" id="A0A6A5C5H7"/>
<dbReference type="VEuPathDB" id="AmoebaDB:FDP41_011913"/>
<reference evidence="9 10" key="1">
    <citation type="journal article" date="2019" name="Sci. Rep.">
        <title>Nanopore sequencing improves the draft genome of the human pathogenic amoeba Naegleria fowleri.</title>
        <authorList>
            <person name="Liechti N."/>
            <person name="Schurch N."/>
            <person name="Bruggmann R."/>
            <person name="Wittwer M."/>
        </authorList>
    </citation>
    <scope>NUCLEOTIDE SEQUENCE [LARGE SCALE GENOMIC DNA]</scope>
    <source>
        <strain evidence="9 10">ATCC 30894</strain>
    </source>
</reference>
<comment type="catalytic activity">
    <reaction evidence="7">
        <text>L-cysteinyl-[protein] + hexadecanoyl-CoA = S-hexadecanoyl-L-cysteinyl-[protein] + CoA</text>
        <dbReference type="Rhea" id="RHEA:36683"/>
        <dbReference type="Rhea" id="RHEA-COMP:10131"/>
        <dbReference type="Rhea" id="RHEA-COMP:11032"/>
        <dbReference type="ChEBI" id="CHEBI:29950"/>
        <dbReference type="ChEBI" id="CHEBI:57287"/>
        <dbReference type="ChEBI" id="CHEBI:57379"/>
        <dbReference type="ChEBI" id="CHEBI:74151"/>
        <dbReference type="EC" id="2.3.1.225"/>
    </reaction>
</comment>
<sequence>MHNLSSTLYPEKEQESGSINAKEFTEVTIHSPSCSIYHPPQNLSKRHHLAIPDQSEMHPNHDQEEESSCKHHDDLEEKEMRVSAMELLYESKVGRVFVKGARFGMRFCGVLLVITALALLTLNFGFYFAVILPMMNTQWWTYCFHLVFGVYMTISVFFNYIQCIRINPGTTPKEWIHSLGVGDLESFKKSPKTIPGKTWSKWCGRCQQPKPMRAHHCHICDTCVLKMDHHCPWLNNCVGLQNHKYFLSFSVFLAVASIYQFFMIGFGLVGVYTPDPLLFEMWDWWALIEMILSGLVGITMFIFSSWHIYLVLTNQTSIELQFNKDKADGDNPFDVGILQNIQQVFGLLSPQPSVLCWIRLLLLPNAQKSHLDGVIYPTNQRENV</sequence>
<dbReference type="PROSITE" id="PS50216">
    <property type="entry name" value="DHHC"/>
    <property type="match status" value="1"/>
</dbReference>
<dbReference type="EC" id="2.3.1.225" evidence="7"/>
<comment type="similarity">
    <text evidence="7">Belongs to the DHHC palmitoyltransferase family.</text>
</comment>
<feature type="domain" description="Palmitoyltransferase DHHC" evidence="8">
    <location>
        <begin position="200"/>
        <end position="320"/>
    </location>
</feature>
<gene>
    <name evidence="9" type="ORF">FDP41_011913</name>
</gene>
<dbReference type="GO" id="GO:0019706">
    <property type="term" value="F:protein-cysteine S-palmitoyltransferase activity"/>
    <property type="evidence" value="ECO:0007669"/>
    <property type="project" value="UniProtKB-EC"/>
</dbReference>
<dbReference type="VEuPathDB" id="AmoebaDB:NfTy_022650"/>
<feature type="transmembrane region" description="Helical" evidence="7">
    <location>
        <begin position="139"/>
        <end position="161"/>
    </location>
</feature>
<dbReference type="InterPro" id="IPR039859">
    <property type="entry name" value="PFA4/ZDH16/20/ERF2-like"/>
</dbReference>
<evidence type="ECO:0000256" key="7">
    <source>
        <dbReference type="RuleBase" id="RU079119"/>
    </source>
</evidence>
<protein>
    <recommendedName>
        <fullName evidence="7">Palmitoyltransferase</fullName>
        <ecNumber evidence="7">2.3.1.225</ecNumber>
    </recommendedName>
</protein>
<dbReference type="PANTHER" id="PTHR12246">
    <property type="entry name" value="PALMITOYLTRANSFERASE ZDHHC16"/>
    <property type="match status" value="1"/>
</dbReference>
<evidence type="ECO:0000256" key="4">
    <source>
        <dbReference type="ARBA" id="ARBA00022989"/>
    </source>
</evidence>
<evidence type="ECO:0000256" key="5">
    <source>
        <dbReference type="ARBA" id="ARBA00023136"/>
    </source>
</evidence>
<feature type="transmembrane region" description="Helical" evidence="7">
    <location>
        <begin position="245"/>
        <end position="272"/>
    </location>
</feature>
<dbReference type="VEuPathDB" id="AmoebaDB:NF0068430"/>
<feature type="transmembrane region" description="Helical" evidence="7">
    <location>
        <begin position="284"/>
        <end position="312"/>
    </location>
</feature>
<proteinExistence type="inferred from homology"/>
<keyword evidence="10" id="KW-1185">Reference proteome</keyword>
<keyword evidence="3 7" id="KW-0812">Transmembrane</keyword>
<dbReference type="VEuPathDB" id="AmoebaDB:NF0068420"/>
<dbReference type="GeneID" id="68119128"/>
<keyword evidence="4 7" id="KW-1133">Transmembrane helix</keyword>
<dbReference type="GO" id="GO:0016020">
    <property type="term" value="C:membrane"/>
    <property type="evidence" value="ECO:0007669"/>
    <property type="project" value="UniProtKB-SubCell"/>
</dbReference>
<evidence type="ECO:0000313" key="9">
    <source>
        <dbReference type="EMBL" id="KAF0982052.1"/>
    </source>
</evidence>
<evidence type="ECO:0000259" key="8">
    <source>
        <dbReference type="Pfam" id="PF01529"/>
    </source>
</evidence>
<evidence type="ECO:0000313" key="10">
    <source>
        <dbReference type="Proteomes" id="UP000444721"/>
    </source>
</evidence>
<dbReference type="InterPro" id="IPR001594">
    <property type="entry name" value="Palmitoyltrfase_DHHC"/>
</dbReference>
<evidence type="ECO:0000256" key="2">
    <source>
        <dbReference type="ARBA" id="ARBA00022679"/>
    </source>
</evidence>
<evidence type="ECO:0000256" key="6">
    <source>
        <dbReference type="ARBA" id="ARBA00023315"/>
    </source>
</evidence>
<evidence type="ECO:0000256" key="3">
    <source>
        <dbReference type="ARBA" id="ARBA00022692"/>
    </source>
</evidence>
<keyword evidence="5 7" id="KW-0472">Membrane</keyword>
<organism evidence="9 10">
    <name type="scientific">Naegleria fowleri</name>
    <name type="common">Brain eating amoeba</name>
    <dbReference type="NCBI Taxonomy" id="5763"/>
    <lineage>
        <taxon>Eukaryota</taxon>
        <taxon>Discoba</taxon>
        <taxon>Heterolobosea</taxon>
        <taxon>Tetramitia</taxon>
        <taxon>Eutetramitia</taxon>
        <taxon>Vahlkampfiidae</taxon>
        <taxon>Naegleria</taxon>
    </lineage>
</organism>
<comment type="domain">
    <text evidence="7">The DHHC domain is required for palmitoyltransferase activity.</text>
</comment>